<dbReference type="Pfam" id="PF14226">
    <property type="entry name" value="DIOX_N"/>
    <property type="match status" value="1"/>
</dbReference>
<proteinExistence type="inferred from homology"/>
<evidence type="ECO:0000313" key="4">
    <source>
        <dbReference type="Proteomes" id="UP000078561"/>
    </source>
</evidence>
<keyword evidence="1" id="KW-0479">Metal-binding</keyword>
<comment type="similarity">
    <text evidence="1">Belongs to the iron/ascorbate-dependent oxidoreductase family.</text>
</comment>
<dbReference type="GO" id="GO:0016491">
    <property type="term" value="F:oxidoreductase activity"/>
    <property type="evidence" value="ECO:0007669"/>
    <property type="project" value="UniProtKB-KW"/>
</dbReference>
<dbReference type="PROSITE" id="PS51471">
    <property type="entry name" value="FE2OG_OXY"/>
    <property type="match status" value="1"/>
</dbReference>
<name>A0A168RDY2_ABSGL</name>
<protein>
    <recommendedName>
        <fullName evidence="2">Fe2OG dioxygenase domain-containing protein</fullName>
    </recommendedName>
</protein>
<evidence type="ECO:0000256" key="1">
    <source>
        <dbReference type="RuleBase" id="RU003682"/>
    </source>
</evidence>
<dbReference type="InParanoid" id="A0A168RDY2"/>
<dbReference type="Proteomes" id="UP000078561">
    <property type="component" value="Unassembled WGS sequence"/>
</dbReference>
<accession>A0A168RDY2</accession>
<dbReference type="Pfam" id="PF03171">
    <property type="entry name" value="2OG-FeII_Oxy"/>
    <property type="match status" value="1"/>
</dbReference>
<keyword evidence="1" id="KW-0408">Iron</keyword>
<dbReference type="AlphaFoldDB" id="A0A168RDY2"/>
<gene>
    <name evidence="3" type="primary">ABSGL_12444.1 scaffold 12859</name>
</gene>
<evidence type="ECO:0000313" key="3">
    <source>
        <dbReference type="EMBL" id="SAM06591.1"/>
    </source>
</evidence>
<dbReference type="Gene3D" id="2.60.120.330">
    <property type="entry name" value="B-lactam Antibiotic, Isopenicillin N Synthase, Chain"/>
    <property type="match status" value="1"/>
</dbReference>
<dbReference type="GO" id="GO:0046872">
    <property type="term" value="F:metal ion binding"/>
    <property type="evidence" value="ECO:0007669"/>
    <property type="project" value="UniProtKB-KW"/>
</dbReference>
<reference evidence="3" key="1">
    <citation type="submission" date="2016-04" db="EMBL/GenBank/DDBJ databases">
        <authorList>
            <person name="Evans L.H."/>
            <person name="Alamgir A."/>
            <person name="Owens N."/>
            <person name="Weber N.D."/>
            <person name="Virtaneva K."/>
            <person name="Barbian K."/>
            <person name="Babar A."/>
            <person name="Rosenke K."/>
        </authorList>
    </citation>
    <scope>NUCLEOTIDE SEQUENCE [LARGE SCALE GENOMIC DNA]</scope>
    <source>
        <strain evidence="3">CBS 101.48</strain>
    </source>
</reference>
<dbReference type="InterPro" id="IPR026992">
    <property type="entry name" value="DIOX_N"/>
</dbReference>
<evidence type="ECO:0000259" key="2">
    <source>
        <dbReference type="PROSITE" id="PS51471"/>
    </source>
</evidence>
<dbReference type="InterPro" id="IPR005123">
    <property type="entry name" value="Oxoglu/Fe-dep_dioxygenase_dom"/>
</dbReference>
<dbReference type="InterPro" id="IPR050231">
    <property type="entry name" value="Iron_ascorbate_oxido_reductase"/>
</dbReference>
<keyword evidence="1" id="KW-0560">Oxidoreductase</keyword>
<dbReference type="OMA" id="LMAWSDD"/>
<dbReference type="EMBL" id="LT554620">
    <property type="protein sequence ID" value="SAM06591.1"/>
    <property type="molecule type" value="Genomic_DNA"/>
</dbReference>
<dbReference type="STRING" id="4829.A0A168RDY2"/>
<dbReference type="SUPFAM" id="SSF51197">
    <property type="entry name" value="Clavaminate synthase-like"/>
    <property type="match status" value="1"/>
</dbReference>
<dbReference type="InterPro" id="IPR044861">
    <property type="entry name" value="IPNS-like_FE2OG_OXY"/>
</dbReference>
<dbReference type="InterPro" id="IPR027443">
    <property type="entry name" value="IPNS-like_sf"/>
</dbReference>
<organism evidence="3">
    <name type="scientific">Absidia glauca</name>
    <name type="common">Pin mould</name>
    <dbReference type="NCBI Taxonomy" id="4829"/>
    <lineage>
        <taxon>Eukaryota</taxon>
        <taxon>Fungi</taxon>
        <taxon>Fungi incertae sedis</taxon>
        <taxon>Mucoromycota</taxon>
        <taxon>Mucoromycotina</taxon>
        <taxon>Mucoromycetes</taxon>
        <taxon>Mucorales</taxon>
        <taxon>Cunninghamellaceae</taxon>
        <taxon>Absidia</taxon>
    </lineage>
</organism>
<keyword evidence="4" id="KW-1185">Reference proteome</keyword>
<dbReference type="PANTHER" id="PTHR47990">
    <property type="entry name" value="2-OXOGLUTARATE (2OG) AND FE(II)-DEPENDENT OXYGENASE SUPERFAMILY PROTEIN-RELATED"/>
    <property type="match status" value="1"/>
</dbReference>
<feature type="domain" description="Fe2OG dioxygenase" evidence="2">
    <location>
        <begin position="219"/>
        <end position="336"/>
    </location>
</feature>
<sequence>MYHKIETIPLPLLAGYRPGDTYIDNESIVAMGAPFTLCYLGAGSISDAGGAANSASMPSVQRDFIRVDLSNYEERREEITKTLMQAATEQGFFYVVNHGISIQDIRTMFQTSHDFFALPDNVKSKYAIDVSRNAGWETMAQIRPSTGVADLKESMQLSFHGIEDLWPTADDSPAFRTRCEHFMQQCNEVSHKLLSCLAVGLGFDEDYFTRCHDVTRPDILNTLRLLHYHDITGQVFPSNYWRAGAHTDFDTLTLLFQRPGENGLEVCPGREASTAFGHGDHWTAVTPQEGDIVCNIGDMIMRWSDDRLKSNFHRVRAPMVDEYQGPRYSIAYFNQANRSAIIQGSSVYTEPITAGDFLKQAMERNYNALKDLKAKQMQQSVTA</sequence>
<dbReference type="OrthoDB" id="288590at2759"/>